<feature type="domain" description="D-isomer specific 2-hydroxyacid dehydrogenase NAD-binding" evidence="6">
    <location>
        <begin position="105"/>
        <end position="279"/>
    </location>
</feature>
<evidence type="ECO:0000313" key="8">
    <source>
        <dbReference type="Proteomes" id="UP000215224"/>
    </source>
</evidence>
<dbReference type="SUPFAM" id="SSF52283">
    <property type="entry name" value="Formate/glycerate dehydrogenase catalytic domain-like"/>
    <property type="match status" value="1"/>
</dbReference>
<proteinExistence type="inferred from homology"/>
<dbReference type="CDD" id="cd05300">
    <property type="entry name" value="2-Hacid_dh_1"/>
    <property type="match status" value="1"/>
</dbReference>
<dbReference type="Proteomes" id="UP000215224">
    <property type="component" value="Chromosome"/>
</dbReference>
<keyword evidence="8" id="KW-1185">Reference proteome</keyword>
<dbReference type="EMBL" id="CP018866">
    <property type="protein sequence ID" value="AST94203.1"/>
    <property type="molecule type" value="Genomic_DNA"/>
</dbReference>
<dbReference type="InterPro" id="IPR006140">
    <property type="entry name" value="D-isomer_DH_NAD-bd"/>
</dbReference>
<keyword evidence="2 4" id="KW-0560">Oxidoreductase</keyword>
<evidence type="ECO:0000256" key="3">
    <source>
        <dbReference type="ARBA" id="ARBA00023027"/>
    </source>
</evidence>
<dbReference type="SUPFAM" id="SSF51735">
    <property type="entry name" value="NAD(P)-binding Rossmann-fold domains"/>
    <property type="match status" value="1"/>
</dbReference>
<organism evidence="7 8">
    <name type="scientific">Sutcliffiella cohnii</name>
    <dbReference type="NCBI Taxonomy" id="33932"/>
    <lineage>
        <taxon>Bacteria</taxon>
        <taxon>Bacillati</taxon>
        <taxon>Bacillota</taxon>
        <taxon>Bacilli</taxon>
        <taxon>Bacillales</taxon>
        <taxon>Bacillaceae</taxon>
        <taxon>Sutcliffiella</taxon>
    </lineage>
</organism>
<accession>A0A223KXX1</accession>
<dbReference type="Gene3D" id="3.40.50.720">
    <property type="entry name" value="NAD(P)-binding Rossmann-like Domain"/>
    <property type="match status" value="2"/>
</dbReference>
<evidence type="ECO:0000259" key="6">
    <source>
        <dbReference type="Pfam" id="PF02826"/>
    </source>
</evidence>
<protein>
    <submittedName>
        <fullName evidence="7">D-2-hydroxyacid dehydrogenase</fullName>
    </submittedName>
</protein>
<evidence type="ECO:0000256" key="2">
    <source>
        <dbReference type="ARBA" id="ARBA00023002"/>
    </source>
</evidence>
<comment type="similarity">
    <text evidence="1 4">Belongs to the D-isomer specific 2-hydroxyacid dehydrogenase family.</text>
</comment>
<dbReference type="PANTHER" id="PTHR43333:SF1">
    <property type="entry name" value="D-ISOMER SPECIFIC 2-HYDROXYACID DEHYDROGENASE NAD-BINDING DOMAIN-CONTAINING PROTEIN"/>
    <property type="match status" value="1"/>
</dbReference>
<dbReference type="GO" id="GO:0051287">
    <property type="term" value="F:NAD binding"/>
    <property type="evidence" value="ECO:0007669"/>
    <property type="project" value="InterPro"/>
</dbReference>
<dbReference type="Pfam" id="PF00389">
    <property type="entry name" value="2-Hacid_dh"/>
    <property type="match status" value="1"/>
</dbReference>
<evidence type="ECO:0000256" key="1">
    <source>
        <dbReference type="ARBA" id="ARBA00005854"/>
    </source>
</evidence>
<evidence type="ECO:0000256" key="4">
    <source>
        <dbReference type="RuleBase" id="RU003719"/>
    </source>
</evidence>
<gene>
    <name evidence="7" type="ORF">BC6307_02805</name>
</gene>
<dbReference type="InterPro" id="IPR006139">
    <property type="entry name" value="D-isomer_2_OHA_DH_cat_dom"/>
</dbReference>
<evidence type="ECO:0000259" key="5">
    <source>
        <dbReference type="Pfam" id="PF00389"/>
    </source>
</evidence>
<dbReference type="PANTHER" id="PTHR43333">
    <property type="entry name" value="2-HACID_DH_C DOMAIN-CONTAINING PROTEIN"/>
    <property type="match status" value="1"/>
</dbReference>
<dbReference type="AlphaFoldDB" id="A0A223KXX1"/>
<sequence length="318" mass="36341">MFVVSTFELQDPNLAEDLKKSFPEVTFEFFKKVSEIPKEKLKHAEIILTYGNLTTDHINIAENLKWIMVASAGVERMPLNMIEEKKILVTNARGIHKIPMAEYTIAMMLQVARNSKKLIENERNCLWDRTIEKMELNGKTIAILGVGAIGGEIARLAKAFRMKTLGITRTSKQVEFVDEIYSLAELDEVLPQADFVVSVLPSTKETKHVLKHKQFQLMKDNSVFINIGRGDVVAEEILLKALELKEISHAVLDVFETEPIDEDHPFWKMENVTVTPHLSSVTKGYQPRALQIFKHNLNVYLKNENADFINMIDLERGY</sequence>
<feature type="domain" description="D-isomer specific 2-hydroxyacid dehydrogenase catalytic" evidence="5">
    <location>
        <begin position="16"/>
        <end position="306"/>
    </location>
</feature>
<name>A0A223KXX1_9BACI</name>
<evidence type="ECO:0000313" key="7">
    <source>
        <dbReference type="EMBL" id="AST94203.1"/>
    </source>
</evidence>
<dbReference type="KEGG" id="bcoh:BC6307_02805"/>
<dbReference type="InterPro" id="IPR036291">
    <property type="entry name" value="NAD(P)-bd_dom_sf"/>
</dbReference>
<keyword evidence="3" id="KW-0520">NAD</keyword>
<dbReference type="FunFam" id="3.40.50.720:FF:000363">
    <property type="entry name" value="D-isomer specific 2-hydroxyacid dehydrogenase"/>
    <property type="match status" value="1"/>
</dbReference>
<dbReference type="GO" id="GO:0016616">
    <property type="term" value="F:oxidoreductase activity, acting on the CH-OH group of donors, NAD or NADP as acceptor"/>
    <property type="evidence" value="ECO:0007669"/>
    <property type="project" value="InterPro"/>
</dbReference>
<dbReference type="STRING" id="1314751.GCA_001591425_04411"/>
<dbReference type="Pfam" id="PF02826">
    <property type="entry name" value="2-Hacid_dh_C"/>
    <property type="match status" value="1"/>
</dbReference>
<reference evidence="7 8" key="1">
    <citation type="submission" date="2016-12" db="EMBL/GenBank/DDBJ databases">
        <title>The whole genome sequencing and assembly of Bacillus cohnii DSM 6307T strain.</title>
        <authorList>
            <person name="Lee Y.-J."/>
            <person name="Yi H."/>
            <person name="Bahn Y.-S."/>
            <person name="Kim J.F."/>
            <person name="Lee D.-W."/>
        </authorList>
    </citation>
    <scope>NUCLEOTIDE SEQUENCE [LARGE SCALE GENOMIC DNA]</scope>
    <source>
        <strain evidence="7 8">DSM 6307</strain>
    </source>
</reference>